<evidence type="ECO:0000259" key="1">
    <source>
        <dbReference type="Pfam" id="PF09706"/>
    </source>
</evidence>
<proteinExistence type="predicted"/>
<dbReference type="AlphaFoldDB" id="A0AA46I560"/>
<keyword evidence="3" id="KW-1185">Reference proteome</keyword>
<evidence type="ECO:0000313" key="3">
    <source>
        <dbReference type="Proteomes" id="UP000294678"/>
    </source>
</evidence>
<dbReference type="NCBIfam" id="TIGR01908">
    <property type="entry name" value="cas_CXXC_CXXC"/>
    <property type="match status" value="1"/>
</dbReference>
<sequence length="555" mass="65641">MEDNKIKIELSDWLYNAGVVGLYNILEHNGDKVQIKDNFLEFEINSLENFEEKYFKYFIEKYEKFTSWYKIISFQNKIEYWEEDGFQNFNEKSLEELNSYIRDVLKKYLKSNSYIAAYDLINNDFDIKLAEKEISTINLKKNQEFQDILNNIKLMIEKIIKIINYFKEDESKKYLAGKNVMYNIIKNGWNGVCFLNARTKEKDMYIDYKKYFVDSTIEYNKVKKDKFKYNCFLCDREMKDLNNDLSFLNATGFDTKRKSSHVWNFTNDVAVCPICKLIYSCVPAGINYVYSKGIFINDNSNIDSLININQKVRDEILKEHETNNSLTYRAMIIALEEEINDKVKYELSDIQLVRYDEEKYRFNILSKKLLEVLRSSRDDLNKLIKTGFNEINTYFNIYEEVLKKIMNGENLFLFIHKLLSLKLSKPVDAHYKMSHLKSMMYINIKFLKGVGFVENIEKDIIDSANKQGYFLRTEYENRNSENKIGGICYRLLNGLKTNNKDMFMDVIMNCYLYIGKTVPKIFIEALKSDENFKTIGYAFVSGLINEKDKNNGGSK</sequence>
<name>A0AA46I560_9FUSO</name>
<dbReference type="InterPro" id="IPR010180">
    <property type="entry name" value="CRISPR-assoc_prot_CXXC-CXXC"/>
</dbReference>
<dbReference type="CDD" id="cd09754">
    <property type="entry name" value="Cas8a1_I-A"/>
    <property type="match status" value="1"/>
</dbReference>
<organism evidence="2 3">
    <name type="scientific">Hypnocyclicus thermotrophus</name>
    <dbReference type="NCBI Taxonomy" id="1627895"/>
    <lineage>
        <taxon>Bacteria</taxon>
        <taxon>Fusobacteriati</taxon>
        <taxon>Fusobacteriota</taxon>
        <taxon>Fusobacteriia</taxon>
        <taxon>Fusobacteriales</taxon>
        <taxon>Fusobacteriaceae</taxon>
        <taxon>Hypnocyclicus</taxon>
    </lineage>
</organism>
<accession>A0AA46I560</accession>
<dbReference type="InterPro" id="IPR019121">
    <property type="entry name" value="CRISPR-assoc_CXXC-CXXC_dom"/>
</dbReference>
<evidence type="ECO:0000313" key="2">
    <source>
        <dbReference type="EMBL" id="TDT67024.1"/>
    </source>
</evidence>
<dbReference type="Pfam" id="PF09706">
    <property type="entry name" value="Cas_CXXC_CXXC"/>
    <property type="match status" value="1"/>
</dbReference>
<gene>
    <name evidence="2" type="ORF">EV215_2072</name>
</gene>
<dbReference type="EMBL" id="SOBG01000012">
    <property type="protein sequence ID" value="TDT67024.1"/>
    <property type="molecule type" value="Genomic_DNA"/>
</dbReference>
<dbReference type="RefSeq" id="WP_134113920.1">
    <property type="nucleotide sequence ID" value="NZ_SOBG01000012.1"/>
</dbReference>
<dbReference type="Proteomes" id="UP000294678">
    <property type="component" value="Unassembled WGS sequence"/>
</dbReference>
<comment type="caution">
    <text evidence="2">The sequence shown here is derived from an EMBL/GenBank/DDBJ whole genome shotgun (WGS) entry which is preliminary data.</text>
</comment>
<protein>
    <submittedName>
        <fullName evidence="2">CRISPR-associated protein Cst1</fullName>
    </submittedName>
</protein>
<feature type="domain" description="CRISPR-associated protein CXXC-CXXC" evidence="1">
    <location>
        <begin position="225"/>
        <end position="286"/>
    </location>
</feature>
<reference evidence="2 3" key="1">
    <citation type="submission" date="2019-03" db="EMBL/GenBank/DDBJ databases">
        <title>Genomic Encyclopedia of Type Strains, Phase IV (KMG-IV): sequencing the most valuable type-strain genomes for metagenomic binning, comparative biology and taxonomic classification.</title>
        <authorList>
            <person name="Goeker M."/>
        </authorList>
    </citation>
    <scope>NUCLEOTIDE SEQUENCE [LARGE SCALE GENOMIC DNA]</scope>
    <source>
        <strain evidence="2 3">DSM 100055</strain>
    </source>
</reference>